<gene>
    <name evidence="2" type="ORF">IWQ62_006508</name>
</gene>
<evidence type="ECO:0000256" key="1">
    <source>
        <dbReference type="SAM" id="MobiDB-lite"/>
    </source>
</evidence>
<feature type="region of interest" description="Disordered" evidence="1">
    <location>
        <begin position="394"/>
        <end position="421"/>
    </location>
</feature>
<feature type="compositionally biased region" description="Basic and acidic residues" evidence="1">
    <location>
        <begin position="394"/>
        <end position="404"/>
    </location>
</feature>
<evidence type="ECO:0000313" key="2">
    <source>
        <dbReference type="EMBL" id="KAJ1950802.1"/>
    </source>
</evidence>
<dbReference type="Proteomes" id="UP001150925">
    <property type="component" value="Unassembled WGS sequence"/>
</dbReference>
<evidence type="ECO:0000313" key="3">
    <source>
        <dbReference type="Proteomes" id="UP001150925"/>
    </source>
</evidence>
<sequence>MPATMVDLPTHTLDKLPRPGIPIQAQRRRPKPEDLYPLASRAFLLRHHAQAWNLCCSGLALALSPASLNTHTPLELPLPLALGPTNGSHHVLSNSKPSPPTLQRWWVLYLTLLGALLEANEVGQLQALPAFRDALLPCTSGITQPWLAYTTIGREGFLYPFPTHLDQVWQALVEAFQGEVYRLPGEVVVAAGLLALQFRLPRKAAHWVETWFAGLPDTVLDLLEGSTQEGSDLTRREAWYRTYEQVAELYLLQILPIAKEWSSAKAFLEYNQILEPGTRQAFIHRLDRLQRNQRLANKRARLRKQQQTTQTPCLGTAISNRGKLNSALGVPSPPEEVEPSGNGVINPKEVARVKVETYAEEYHRERGRTTDPAVILSQPLPHTPGGPLTKMDVGDDNTHGEGETLRLNQTSLRQRPLYTIK</sequence>
<dbReference type="EMBL" id="JANBPY010003637">
    <property type="protein sequence ID" value="KAJ1950802.1"/>
    <property type="molecule type" value="Genomic_DNA"/>
</dbReference>
<reference evidence="2" key="1">
    <citation type="submission" date="2022-07" db="EMBL/GenBank/DDBJ databases">
        <title>Phylogenomic reconstructions and comparative analyses of Kickxellomycotina fungi.</title>
        <authorList>
            <person name="Reynolds N.K."/>
            <person name="Stajich J.E."/>
            <person name="Barry K."/>
            <person name="Grigoriev I.V."/>
            <person name="Crous P."/>
            <person name="Smith M.E."/>
        </authorList>
    </citation>
    <scope>NUCLEOTIDE SEQUENCE</scope>
    <source>
        <strain evidence="2">RSA 1196</strain>
    </source>
</reference>
<name>A0A9W8ANW7_9FUNG</name>
<comment type="caution">
    <text evidence="2">The sequence shown here is derived from an EMBL/GenBank/DDBJ whole genome shotgun (WGS) entry which is preliminary data.</text>
</comment>
<organism evidence="2 3">
    <name type="scientific">Dispira parvispora</name>
    <dbReference type="NCBI Taxonomy" id="1520584"/>
    <lineage>
        <taxon>Eukaryota</taxon>
        <taxon>Fungi</taxon>
        <taxon>Fungi incertae sedis</taxon>
        <taxon>Zoopagomycota</taxon>
        <taxon>Kickxellomycotina</taxon>
        <taxon>Dimargaritomycetes</taxon>
        <taxon>Dimargaritales</taxon>
        <taxon>Dimargaritaceae</taxon>
        <taxon>Dispira</taxon>
    </lineage>
</organism>
<protein>
    <submittedName>
        <fullName evidence="2">Uncharacterized protein</fullName>
    </submittedName>
</protein>
<accession>A0A9W8ANW7</accession>
<proteinExistence type="predicted"/>
<dbReference type="OrthoDB" id="3981028at2759"/>
<keyword evidence="3" id="KW-1185">Reference proteome</keyword>
<feature type="non-terminal residue" evidence="2">
    <location>
        <position position="421"/>
    </location>
</feature>
<dbReference type="AlphaFoldDB" id="A0A9W8ANW7"/>